<dbReference type="SUPFAM" id="SSF52172">
    <property type="entry name" value="CheY-like"/>
    <property type="match status" value="1"/>
</dbReference>
<dbReference type="GO" id="GO:0005829">
    <property type="term" value="C:cytosol"/>
    <property type="evidence" value="ECO:0007669"/>
    <property type="project" value="TreeGrafter"/>
</dbReference>
<evidence type="ECO:0000313" key="4">
    <source>
        <dbReference type="EMBL" id="ANZ45081.1"/>
    </source>
</evidence>
<evidence type="ECO:0000313" key="5">
    <source>
        <dbReference type="Proteomes" id="UP000093044"/>
    </source>
</evidence>
<feature type="modified residue" description="4-aspartylphosphate" evidence="2">
    <location>
        <position position="53"/>
    </location>
</feature>
<dbReference type="InterPro" id="IPR036388">
    <property type="entry name" value="WH-like_DNA-bd_sf"/>
</dbReference>
<dbReference type="OrthoDB" id="3190595at2"/>
<dbReference type="Gene3D" id="1.10.10.10">
    <property type="entry name" value="Winged helix-like DNA-binding domain superfamily/Winged helix DNA-binding domain"/>
    <property type="match status" value="1"/>
</dbReference>
<feature type="domain" description="Response regulatory" evidence="3">
    <location>
        <begin position="2"/>
        <end position="116"/>
    </location>
</feature>
<dbReference type="GO" id="GO:0006355">
    <property type="term" value="P:regulation of DNA-templated transcription"/>
    <property type="evidence" value="ECO:0007669"/>
    <property type="project" value="InterPro"/>
</dbReference>
<organism evidence="4 5">
    <name type="scientific">Cloacibacillus porcorum</name>
    <dbReference type="NCBI Taxonomy" id="1197717"/>
    <lineage>
        <taxon>Bacteria</taxon>
        <taxon>Thermotogati</taxon>
        <taxon>Synergistota</taxon>
        <taxon>Synergistia</taxon>
        <taxon>Synergistales</taxon>
        <taxon>Synergistaceae</taxon>
        <taxon>Cloacibacillus</taxon>
    </lineage>
</organism>
<dbReference type="PANTHER" id="PTHR48111">
    <property type="entry name" value="REGULATOR OF RPOS"/>
    <property type="match status" value="1"/>
</dbReference>
<dbReference type="RefSeq" id="WP_066744792.1">
    <property type="nucleotide sequence ID" value="NZ_CAUFKJ010000026.1"/>
</dbReference>
<dbReference type="Pfam" id="PF00072">
    <property type="entry name" value="Response_reg"/>
    <property type="match status" value="1"/>
</dbReference>
<dbReference type="GO" id="GO:0032993">
    <property type="term" value="C:protein-DNA complex"/>
    <property type="evidence" value="ECO:0007669"/>
    <property type="project" value="TreeGrafter"/>
</dbReference>
<name>A0A1B2I523_9BACT</name>
<dbReference type="STRING" id="1197717.BED41_08325"/>
<keyword evidence="2" id="KW-0597">Phosphoprotein</keyword>
<dbReference type="InterPro" id="IPR039420">
    <property type="entry name" value="WalR-like"/>
</dbReference>
<gene>
    <name evidence="4" type="ORF">BED41_08325</name>
</gene>
<evidence type="ECO:0000256" key="2">
    <source>
        <dbReference type="PROSITE-ProRule" id="PRU00169"/>
    </source>
</evidence>
<dbReference type="PROSITE" id="PS50110">
    <property type="entry name" value="RESPONSE_REGULATORY"/>
    <property type="match status" value="1"/>
</dbReference>
<dbReference type="InterPro" id="IPR011006">
    <property type="entry name" value="CheY-like_superfamily"/>
</dbReference>
<evidence type="ECO:0000256" key="1">
    <source>
        <dbReference type="ARBA" id="ARBA00023125"/>
    </source>
</evidence>
<dbReference type="Gene3D" id="3.40.50.2300">
    <property type="match status" value="1"/>
</dbReference>
<dbReference type="InterPro" id="IPR016032">
    <property type="entry name" value="Sig_transdc_resp-reg_C-effctor"/>
</dbReference>
<dbReference type="InterPro" id="IPR001789">
    <property type="entry name" value="Sig_transdc_resp-reg_receiver"/>
</dbReference>
<proteinExistence type="predicted"/>
<dbReference type="GO" id="GO:0000156">
    <property type="term" value="F:phosphorelay response regulator activity"/>
    <property type="evidence" value="ECO:0007669"/>
    <property type="project" value="TreeGrafter"/>
</dbReference>
<protein>
    <submittedName>
        <fullName evidence="4">Two-component system response regulator</fullName>
    </submittedName>
</protein>
<reference evidence="4" key="1">
    <citation type="submission" date="2016-08" db="EMBL/GenBank/DDBJ databases">
        <title>Complete genome of Cloacibacillus porcorum.</title>
        <authorList>
            <person name="Looft T."/>
            <person name="Bayles D.O."/>
            <person name="Alt D.P."/>
        </authorList>
    </citation>
    <scope>NUCLEOTIDE SEQUENCE [LARGE SCALE GENOMIC DNA]</scope>
    <source>
        <strain evidence="4">CL-84</strain>
    </source>
</reference>
<dbReference type="GeneID" id="83057856"/>
<dbReference type="Proteomes" id="UP000093044">
    <property type="component" value="Chromosome"/>
</dbReference>
<sequence>MKIIAVDDEKLVLEDLVEQLISLPYVSKVKGFTKPAEALKYIEENNIDAAFVDINMRGMDGLALATEINRISPTAAVIFLTGYSEYAVDAFKLRASGYLLKPASIEDIEAELANLRLSVAKDRGCRLRVQTFGNFEVFSGDRPVHFKRAKSKELFAYLIDRRGAGATMAEIAAILWECKNYDRSLLNQIHTFISDLIAALRAEGADDVIIKGRNNVAVNPEMIDCDYYRFLRGEVAAVNSFTGEYMKNYSWAEFTVGYLTKVSGRGRNKV</sequence>
<dbReference type="EMBL" id="CP016757">
    <property type="protein sequence ID" value="ANZ45081.1"/>
    <property type="molecule type" value="Genomic_DNA"/>
</dbReference>
<keyword evidence="5" id="KW-1185">Reference proteome</keyword>
<dbReference type="PANTHER" id="PTHR48111:SF69">
    <property type="entry name" value="RESPONSE REGULATOR RECEIVER"/>
    <property type="match status" value="1"/>
</dbReference>
<dbReference type="SMART" id="SM00448">
    <property type="entry name" value="REC"/>
    <property type="match status" value="1"/>
</dbReference>
<accession>A0A1B2I523</accession>
<dbReference type="SUPFAM" id="SSF46894">
    <property type="entry name" value="C-terminal effector domain of the bipartite response regulators"/>
    <property type="match status" value="1"/>
</dbReference>
<dbReference type="GO" id="GO:0000976">
    <property type="term" value="F:transcription cis-regulatory region binding"/>
    <property type="evidence" value="ECO:0007669"/>
    <property type="project" value="TreeGrafter"/>
</dbReference>
<keyword evidence="1" id="KW-0238">DNA-binding</keyword>
<dbReference type="AlphaFoldDB" id="A0A1B2I523"/>
<evidence type="ECO:0000259" key="3">
    <source>
        <dbReference type="PROSITE" id="PS50110"/>
    </source>
</evidence>
<dbReference type="KEGG" id="cpor:BED41_08325"/>